<keyword evidence="1" id="KW-1133">Transmembrane helix</keyword>
<feature type="transmembrane region" description="Helical" evidence="1">
    <location>
        <begin position="213"/>
        <end position="230"/>
    </location>
</feature>
<dbReference type="EMBL" id="WVRA01000001">
    <property type="protein sequence ID" value="NOE16973.1"/>
    <property type="molecule type" value="Genomic_DNA"/>
</dbReference>
<feature type="transmembrane region" description="Helical" evidence="1">
    <location>
        <begin position="287"/>
        <end position="305"/>
    </location>
</feature>
<feature type="transmembrane region" description="Helical" evidence="1">
    <location>
        <begin position="357"/>
        <end position="374"/>
    </location>
</feature>
<feature type="transmembrane region" description="Helical" evidence="1">
    <location>
        <begin position="237"/>
        <end position="256"/>
    </location>
</feature>
<gene>
    <name evidence="3" type="ORF">GS634_02400</name>
</gene>
<accession>A0AA90YQH4</accession>
<feature type="chain" id="PRO_5041647711" description="HupE / UreJ protein" evidence="2">
    <location>
        <begin position="34"/>
        <end position="380"/>
    </location>
</feature>
<evidence type="ECO:0000313" key="3">
    <source>
        <dbReference type="EMBL" id="NOE16973.1"/>
    </source>
</evidence>
<dbReference type="Pfam" id="PF13795">
    <property type="entry name" value="HupE_UreJ_2"/>
    <property type="match status" value="1"/>
</dbReference>
<comment type="caution">
    <text evidence="3">The sequence shown here is derived from an EMBL/GenBank/DDBJ whole genome shotgun (WGS) entry which is preliminary data.</text>
</comment>
<protein>
    <recommendedName>
        <fullName evidence="5">HupE / UreJ protein</fullName>
    </recommendedName>
</protein>
<dbReference type="InterPro" id="IPR032809">
    <property type="entry name" value="Put_HupE_UreJ"/>
</dbReference>
<dbReference type="Proteomes" id="UP000597886">
    <property type="component" value="Unassembled WGS sequence"/>
</dbReference>
<name>A0AA90YQH4_9RHOB</name>
<dbReference type="AlphaFoldDB" id="A0AA90YQH4"/>
<evidence type="ECO:0008006" key="5">
    <source>
        <dbReference type="Google" id="ProtNLM"/>
    </source>
</evidence>
<feature type="transmembrane region" description="Helical" evidence="1">
    <location>
        <begin position="262"/>
        <end position="280"/>
    </location>
</feature>
<evidence type="ECO:0000256" key="2">
    <source>
        <dbReference type="SAM" id="SignalP"/>
    </source>
</evidence>
<sequence length="380" mass="40970">MNGPVFRAILRVLNTCALSFIVLLTLHPGSVKAQTAPPTVIDFWVKDDTLFLEVKLNAEAMLVGADPTQPDAYSGNSKYRSLRRMVSSELEPQIRNFVQVWKQNLVVEAPERLDLSYEGVRIPVVGDVEKVRVSKLLLTAHLSDQASNLRLTWPLQGGSVVLRQQKVVAPYTGFLAAGEISPLIPLQGGASLTTEQTLQTFLAKGISRFVQSPLKPTVVVLTLVMLTLSLRPVMSQVAFLAAGVFVGLGLDMYGVLDLPESLQDQALVASIIILALWNLVARRLQVWRLLAVLAAGCVYGLALASDLTKIGVPPDHLAPAVLGFGVGNLLPVVFVAVLTFACALLVAGGSHRKRGRISVLASMLIAGIGVYWMAEPWLLA</sequence>
<feature type="transmembrane region" description="Helical" evidence="1">
    <location>
        <begin position="317"/>
        <end position="345"/>
    </location>
</feature>
<organism evidence="3 4">
    <name type="scientific">Ruegeria atlantica</name>
    <dbReference type="NCBI Taxonomy" id="81569"/>
    <lineage>
        <taxon>Bacteria</taxon>
        <taxon>Pseudomonadati</taxon>
        <taxon>Pseudomonadota</taxon>
        <taxon>Alphaproteobacteria</taxon>
        <taxon>Rhodobacterales</taxon>
        <taxon>Roseobacteraceae</taxon>
        <taxon>Ruegeria</taxon>
    </lineage>
</organism>
<feature type="signal peptide" evidence="2">
    <location>
        <begin position="1"/>
        <end position="33"/>
    </location>
</feature>
<evidence type="ECO:0000256" key="1">
    <source>
        <dbReference type="SAM" id="Phobius"/>
    </source>
</evidence>
<dbReference type="RefSeq" id="WP_171328228.1">
    <property type="nucleotide sequence ID" value="NZ_WVRA01000001.1"/>
</dbReference>
<keyword evidence="2" id="KW-0732">Signal</keyword>
<keyword evidence="1" id="KW-0812">Transmembrane</keyword>
<keyword evidence="1" id="KW-0472">Membrane</keyword>
<evidence type="ECO:0000313" key="4">
    <source>
        <dbReference type="Proteomes" id="UP000597886"/>
    </source>
</evidence>
<reference evidence="3" key="1">
    <citation type="submission" date="2019-12" db="EMBL/GenBank/DDBJ databases">
        <title>Ruegeria JWLKs population differentiation of coral mucus and skeleton niches.</title>
        <authorList>
            <person name="Luo D."/>
        </authorList>
    </citation>
    <scope>NUCLEOTIDE SEQUENCE</scope>
    <source>
        <strain evidence="3">HKCCD6181</strain>
    </source>
</reference>
<proteinExistence type="predicted"/>